<organism evidence="1">
    <name type="scientific">Caldithrix abyssi</name>
    <dbReference type="NCBI Taxonomy" id="187145"/>
    <lineage>
        <taxon>Bacteria</taxon>
        <taxon>Pseudomonadati</taxon>
        <taxon>Calditrichota</taxon>
        <taxon>Calditrichia</taxon>
        <taxon>Calditrichales</taxon>
        <taxon>Calditrichaceae</taxon>
        <taxon>Caldithrix</taxon>
    </lineage>
</organism>
<proteinExistence type="predicted"/>
<protein>
    <recommendedName>
        <fullName evidence="2">DNA alkylation repair protein</fullName>
    </recommendedName>
</protein>
<evidence type="ECO:0000313" key="1">
    <source>
        <dbReference type="EMBL" id="HGY56012.1"/>
    </source>
</evidence>
<dbReference type="SUPFAM" id="SSF48371">
    <property type="entry name" value="ARM repeat"/>
    <property type="match status" value="1"/>
</dbReference>
<dbReference type="Proteomes" id="UP000885779">
    <property type="component" value="Unassembled WGS sequence"/>
</dbReference>
<accession>A0A7V4WVY9</accession>
<dbReference type="Gene3D" id="1.25.10.90">
    <property type="match status" value="1"/>
</dbReference>
<reference evidence="1" key="1">
    <citation type="journal article" date="2020" name="mSystems">
        <title>Genome- and Community-Level Interaction Insights into Carbon Utilization and Element Cycling Functions of Hydrothermarchaeota in Hydrothermal Sediment.</title>
        <authorList>
            <person name="Zhou Z."/>
            <person name="Liu Y."/>
            <person name="Xu W."/>
            <person name="Pan J."/>
            <person name="Luo Z.H."/>
            <person name="Li M."/>
        </authorList>
    </citation>
    <scope>NUCLEOTIDE SEQUENCE [LARGE SCALE GENOMIC DNA]</scope>
    <source>
        <strain evidence="1">HyVt-577</strain>
    </source>
</reference>
<evidence type="ECO:0008006" key="2">
    <source>
        <dbReference type="Google" id="ProtNLM"/>
    </source>
</evidence>
<comment type="caution">
    <text evidence="1">The sequence shown here is derived from an EMBL/GenBank/DDBJ whole genome shotgun (WGS) entry which is preliminary data.</text>
</comment>
<dbReference type="AlphaFoldDB" id="A0A7V4WVY9"/>
<dbReference type="InterPro" id="IPR016024">
    <property type="entry name" value="ARM-type_fold"/>
</dbReference>
<dbReference type="EMBL" id="DRQG01000092">
    <property type="protein sequence ID" value="HGY56012.1"/>
    <property type="molecule type" value="Genomic_DNA"/>
</dbReference>
<name>A0A7V4WVY9_CALAY</name>
<dbReference type="InterPro" id="IPR014825">
    <property type="entry name" value="DNA_alkylation"/>
</dbReference>
<gene>
    <name evidence="1" type="ORF">ENK44_09935</name>
</gene>
<sequence>MIHADIINDLLKCIEKADYQFSIFPCCENKVEQETCLSDGSQPLKLNRRQIIRIKTIIKKTAKREKYDLEKIFLKLWWSRQLVLNRIAAHLMPEVYSENTTTDIENIKTLLWRIDNRIVCNELSFSLSKLVPHQVEIWKETFKEWAVSDFKWNRLIGILLITRTAKMLTLQIPELLKIVALYMQETNTDIQEEVSVSLRLMAEQWDLPVIHFIDKYQYSQNPNTKQILKKCNL</sequence>
<dbReference type="Pfam" id="PF08713">
    <property type="entry name" value="DNA_alkylation"/>
    <property type="match status" value="1"/>
</dbReference>